<organism evidence="1">
    <name type="scientific">freshwater metagenome</name>
    <dbReference type="NCBI Taxonomy" id="449393"/>
    <lineage>
        <taxon>unclassified sequences</taxon>
        <taxon>metagenomes</taxon>
        <taxon>ecological metagenomes</taxon>
    </lineage>
</organism>
<dbReference type="SUPFAM" id="SSF159888">
    <property type="entry name" value="YdhG-like"/>
    <property type="match status" value="1"/>
</dbReference>
<dbReference type="InterPro" id="IPR025629">
    <property type="entry name" value="DUF4287"/>
</dbReference>
<dbReference type="Gene3D" id="3.90.1150.200">
    <property type="match status" value="1"/>
</dbReference>
<protein>
    <recommendedName>
        <fullName evidence="2">YdhG-like domain-containing protein</fullName>
    </recommendedName>
</protein>
<evidence type="ECO:0000313" key="1">
    <source>
        <dbReference type="EMBL" id="KGA18401.1"/>
    </source>
</evidence>
<reference evidence="1" key="1">
    <citation type="submission" date="2014-06" db="EMBL/GenBank/DDBJ databases">
        <title>Key roles for freshwater Actinobacteria revealed by deep metagenomic sequencing.</title>
        <authorList>
            <person name="Ghai R."/>
            <person name="Mizuno C.M."/>
            <person name="Picazo A."/>
            <person name="Camacho A."/>
            <person name="Rodriguez-Valera F."/>
        </authorList>
    </citation>
    <scope>NUCLEOTIDE SEQUENCE</scope>
</reference>
<dbReference type="AlphaFoldDB" id="A0A094QVP2"/>
<gene>
    <name evidence="1" type="ORF">GM51_8495</name>
</gene>
<dbReference type="Pfam" id="PF14117">
    <property type="entry name" value="DUF4287"/>
    <property type="match status" value="1"/>
</dbReference>
<evidence type="ECO:0008006" key="2">
    <source>
        <dbReference type="Google" id="ProtNLM"/>
    </source>
</evidence>
<accession>A0A094QVP2</accession>
<sequence length="184" mass="21042">MATNPDRASHFPAIEKKHGFPMSYWHDQMKLIKDLKYPEQIAYLRENHGFSQAHANALVLYSRGNTTSKRFNTLEDFLAPLDVTKQKTIKAIFKALKTKYPKGEIVIAWNQPMLKIDGQYVFGVSVATKHLLIAPWGEGIIEKFIPKLKDYEVNKKTIKIPVDWKVDAKLLVDMVTASIKATKK</sequence>
<dbReference type="EMBL" id="JNSL01000044">
    <property type="protein sequence ID" value="KGA18401.1"/>
    <property type="molecule type" value="Genomic_DNA"/>
</dbReference>
<comment type="caution">
    <text evidence="1">The sequence shown here is derived from an EMBL/GenBank/DDBJ whole genome shotgun (WGS) entry which is preliminary data.</text>
</comment>
<name>A0A094QVP2_9ZZZZ</name>
<proteinExistence type="predicted"/>